<evidence type="ECO:0000313" key="2">
    <source>
        <dbReference type="EMBL" id="KAJ7688845.1"/>
    </source>
</evidence>
<dbReference type="EMBL" id="JARKIE010000076">
    <property type="protein sequence ID" value="KAJ7688845.1"/>
    <property type="molecule type" value="Genomic_DNA"/>
</dbReference>
<organism evidence="2 3">
    <name type="scientific">Mycena rosella</name>
    <name type="common">Pink bonnet</name>
    <name type="synonym">Agaricus rosellus</name>
    <dbReference type="NCBI Taxonomy" id="1033263"/>
    <lineage>
        <taxon>Eukaryota</taxon>
        <taxon>Fungi</taxon>
        <taxon>Dikarya</taxon>
        <taxon>Basidiomycota</taxon>
        <taxon>Agaricomycotina</taxon>
        <taxon>Agaricomycetes</taxon>
        <taxon>Agaricomycetidae</taxon>
        <taxon>Agaricales</taxon>
        <taxon>Marasmiineae</taxon>
        <taxon>Mycenaceae</taxon>
        <taxon>Mycena</taxon>
    </lineage>
</organism>
<sequence length="99" mass="11010">MPRLSSFQRQARDMLKMFLHHTMRVKTTLRRRNKMKHTLTRAGFTPEEITTLASTPLPVAFDTLSINMTSGSESGDISSIGSDMSSLSSGTNSESSDNW</sequence>
<dbReference type="Proteomes" id="UP001221757">
    <property type="component" value="Unassembled WGS sequence"/>
</dbReference>
<protein>
    <submittedName>
        <fullName evidence="2">Uncharacterized protein</fullName>
    </submittedName>
</protein>
<accession>A0AAD7DD51</accession>
<reference evidence="2" key="1">
    <citation type="submission" date="2023-03" db="EMBL/GenBank/DDBJ databases">
        <title>Massive genome expansion in bonnet fungi (Mycena s.s.) driven by repeated elements and novel gene families across ecological guilds.</title>
        <authorList>
            <consortium name="Lawrence Berkeley National Laboratory"/>
            <person name="Harder C.B."/>
            <person name="Miyauchi S."/>
            <person name="Viragh M."/>
            <person name="Kuo A."/>
            <person name="Thoen E."/>
            <person name="Andreopoulos B."/>
            <person name="Lu D."/>
            <person name="Skrede I."/>
            <person name="Drula E."/>
            <person name="Henrissat B."/>
            <person name="Morin E."/>
            <person name="Kohler A."/>
            <person name="Barry K."/>
            <person name="LaButti K."/>
            <person name="Morin E."/>
            <person name="Salamov A."/>
            <person name="Lipzen A."/>
            <person name="Mereny Z."/>
            <person name="Hegedus B."/>
            <person name="Baldrian P."/>
            <person name="Stursova M."/>
            <person name="Weitz H."/>
            <person name="Taylor A."/>
            <person name="Grigoriev I.V."/>
            <person name="Nagy L.G."/>
            <person name="Martin F."/>
            <person name="Kauserud H."/>
        </authorList>
    </citation>
    <scope>NUCLEOTIDE SEQUENCE</scope>
    <source>
        <strain evidence="2">CBHHK067</strain>
    </source>
</reference>
<evidence type="ECO:0000256" key="1">
    <source>
        <dbReference type="SAM" id="MobiDB-lite"/>
    </source>
</evidence>
<keyword evidence="3" id="KW-1185">Reference proteome</keyword>
<evidence type="ECO:0000313" key="3">
    <source>
        <dbReference type="Proteomes" id="UP001221757"/>
    </source>
</evidence>
<comment type="caution">
    <text evidence="2">The sequence shown here is derived from an EMBL/GenBank/DDBJ whole genome shotgun (WGS) entry which is preliminary data.</text>
</comment>
<dbReference type="AlphaFoldDB" id="A0AAD7DD51"/>
<name>A0AAD7DD51_MYCRO</name>
<proteinExistence type="predicted"/>
<feature type="region of interest" description="Disordered" evidence="1">
    <location>
        <begin position="70"/>
        <end position="99"/>
    </location>
</feature>
<gene>
    <name evidence="2" type="ORF">B0H17DRAFT_1202712</name>
</gene>